<dbReference type="PANTHER" id="PTHR32419:SF23">
    <property type="entry name" value="GLUTATHIONE S-TRANSFERASE (EUROFUNG)"/>
    <property type="match status" value="1"/>
</dbReference>
<accession>A0A6A6NQF8</accession>
<keyword evidence="6" id="KW-0808">Transferase</keyword>
<dbReference type="PANTHER" id="PTHR32419">
    <property type="entry name" value="GLUTATHIONYL-HYDROQUINONE REDUCTASE"/>
    <property type="match status" value="1"/>
</dbReference>
<dbReference type="GO" id="GO:0005737">
    <property type="term" value="C:cytoplasm"/>
    <property type="evidence" value="ECO:0007669"/>
    <property type="project" value="TreeGrafter"/>
</dbReference>
<dbReference type="Gene3D" id="1.20.1050.10">
    <property type="match status" value="1"/>
</dbReference>
<dbReference type="InterPro" id="IPR016639">
    <property type="entry name" value="GST_Omega/GSH"/>
</dbReference>
<dbReference type="Proteomes" id="UP000799766">
    <property type="component" value="Unassembled WGS sequence"/>
</dbReference>
<evidence type="ECO:0000313" key="7">
    <source>
        <dbReference type="Proteomes" id="UP000799766"/>
    </source>
</evidence>
<dbReference type="OrthoDB" id="2309723at2759"/>
<gene>
    <name evidence="6" type="ORF">BDY21DRAFT_292258</name>
</gene>
<name>A0A6A6NQF8_9PEZI</name>
<organism evidence="6 7">
    <name type="scientific">Lineolata rhizophorae</name>
    <dbReference type="NCBI Taxonomy" id="578093"/>
    <lineage>
        <taxon>Eukaryota</taxon>
        <taxon>Fungi</taxon>
        <taxon>Dikarya</taxon>
        <taxon>Ascomycota</taxon>
        <taxon>Pezizomycotina</taxon>
        <taxon>Dothideomycetes</taxon>
        <taxon>Dothideomycetes incertae sedis</taxon>
        <taxon>Lineolatales</taxon>
        <taxon>Lineolataceae</taxon>
        <taxon>Lineolata</taxon>
    </lineage>
</organism>
<protein>
    <submittedName>
        <fullName evidence="6">Glutathione S-transferase omega-like 2</fullName>
    </submittedName>
</protein>
<dbReference type="EMBL" id="MU001694">
    <property type="protein sequence ID" value="KAF2453971.1"/>
    <property type="molecule type" value="Genomic_DNA"/>
</dbReference>
<feature type="site" description="Lowers pKa of active site Cys" evidence="3">
    <location>
        <position position="285"/>
    </location>
</feature>
<dbReference type="SUPFAM" id="SSF47616">
    <property type="entry name" value="GST C-terminal domain-like"/>
    <property type="match status" value="1"/>
</dbReference>
<sequence>MSADEIHKAGTNDGWHGKIEEGGRFPPEKGRYRLYIGFFCPFAHRANLARHLSGLTDVIPLTVVKPYPKGTSGFKFPATTDEYPGSTPDPVYGSEYLHQLYFKADKEYKGKFSVPMLWDTKEETIVCNESAEILRWLPSAFSGILPPDHPAADLYPESLRAEIDRLAPLVQAEVNAGVYKAGMRAQTQADYDAAVPRVFGALNRLEKLAAANGGPFLLGGTLTELDVRLYGSLVRFDVAYVSEFRCNVGMVRHDYPVLISWLRNLYWNVPGFKETTFFDHIKDGYSKNFPDMNMRSITPMGPYPDIGGPEGVETDFSRIPPGGVRHPAVLEAEKNL</sequence>
<dbReference type="AlphaFoldDB" id="A0A6A6NQF8"/>
<dbReference type="Gene3D" id="3.40.30.10">
    <property type="entry name" value="Glutaredoxin"/>
    <property type="match status" value="1"/>
</dbReference>
<dbReference type="GO" id="GO:0004364">
    <property type="term" value="F:glutathione transferase activity"/>
    <property type="evidence" value="ECO:0007669"/>
    <property type="project" value="InterPro"/>
</dbReference>
<feature type="site" description="Lowers pKa of active site Cys" evidence="3">
    <location>
        <position position="240"/>
    </location>
</feature>
<feature type="active site" description="Nucleophile" evidence="1">
    <location>
        <position position="40"/>
    </location>
</feature>
<dbReference type="InterPro" id="IPR036249">
    <property type="entry name" value="Thioredoxin-like_sf"/>
</dbReference>
<proteinExistence type="predicted"/>
<evidence type="ECO:0000256" key="2">
    <source>
        <dbReference type="PIRSR" id="PIRSR015753-2"/>
    </source>
</evidence>
<evidence type="ECO:0000256" key="4">
    <source>
        <dbReference type="SAM" id="MobiDB-lite"/>
    </source>
</evidence>
<evidence type="ECO:0000256" key="1">
    <source>
        <dbReference type="PIRSR" id="PIRSR015753-1"/>
    </source>
</evidence>
<feature type="domain" description="GST N-terminal" evidence="5">
    <location>
        <begin position="39"/>
        <end position="138"/>
    </location>
</feature>
<dbReference type="SUPFAM" id="SSF52833">
    <property type="entry name" value="Thioredoxin-like"/>
    <property type="match status" value="1"/>
</dbReference>
<feature type="region of interest" description="Disordered" evidence="4">
    <location>
        <begin position="1"/>
        <end position="22"/>
    </location>
</feature>
<dbReference type="InterPro" id="IPR004045">
    <property type="entry name" value="Glutathione_S-Trfase_N"/>
</dbReference>
<dbReference type="CDD" id="cd03190">
    <property type="entry name" value="GST_C_Omega_like"/>
    <property type="match status" value="1"/>
</dbReference>
<feature type="active site" description="Proton donor/acceptor" evidence="1">
    <location>
        <position position="179"/>
    </location>
</feature>
<evidence type="ECO:0000259" key="5">
    <source>
        <dbReference type="Pfam" id="PF13409"/>
    </source>
</evidence>
<dbReference type="InterPro" id="IPR047047">
    <property type="entry name" value="GST_Omega-like_C"/>
</dbReference>
<evidence type="ECO:0000313" key="6">
    <source>
        <dbReference type="EMBL" id="KAF2453971.1"/>
    </source>
</evidence>
<dbReference type="PIRSF" id="PIRSF015753">
    <property type="entry name" value="GST"/>
    <property type="match status" value="1"/>
</dbReference>
<dbReference type="InterPro" id="IPR036282">
    <property type="entry name" value="Glutathione-S-Trfase_C_sf"/>
</dbReference>
<reference evidence="6" key="1">
    <citation type="journal article" date="2020" name="Stud. Mycol.">
        <title>101 Dothideomycetes genomes: a test case for predicting lifestyles and emergence of pathogens.</title>
        <authorList>
            <person name="Haridas S."/>
            <person name="Albert R."/>
            <person name="Binder M."/>
            <person name="Bloem J."/>
            <person name="Labutti K."/>
            <person name="Salamov A."/>
            <person name="Andreopoulos B."/>
            <person name="Baker S."/>
            <person name="Barry K."/>
            <person name="Bills G."/>
            <person name="Bluhm B."/>
            <person name="Cannon C."/>
            <person name="Castanera R."/>
            <person name="Culley D."/>
            <person name="Daum C."/>
            <person name="Ezra D."/>
            <person name="Gonzalez J."/>
            <person name="Henrissat B."/>
            <person name="Kuo A."/>
            <person name="Liang C."/>
            <person name="Lipzen A."/>
            <person name="Lutzoni F."/>
            <person name="Magnuson J."/>
            <person name="Mondo S."/>
            <person name="Nolan M."/>
            <person name="Ohm R."/>
            <person name="Pangilinan J."/>
            <person name="Park H.-J."/>
            <person name="Ramirez L."/>
            <person name="Alfaro M."/>
            <person name="Sun H."/>
            <person name="Tritt A."/>
            <person name="Yoshinaga Y."/>
            <person name="Zwiers L.-H."/>
            <person name="Turgeon B."/>
            <person name="Goodwin S."/>
            <person name="Spatafora J."/>
            <person name="Crous P."/>
            <person name="Grigoriev I."/>
        </authorList>
    </citation>
    <scope>NUCLEOTIDE SEQUENCE</scope>
    <source>
        <strain evidence="6">ATCC 16933</strain>
    </source>
</reference>
<keyword evidence="7" id="KW-1185">Reference proteome</keyword>
<feature type="binding site" evidence="2">
    <location>
        <begin position="129"/>
        <end position="130"/>
    </location>
    <ligand>
        <name>glutathione</name>
        <dbReference type="ChEBI" id="CHEBI:57925"/>
    </ligand>
</feature>
<feature type="binding site" evidence="2">
    <location>
        <begin position="111"/>
        <end position="114"/>
    </location>
    <ligand>
        <name>glutathione</name>
        <dbReference type="ChEBI" id="CHEBI:57925"/>
    </ligand>
</feature>
<evidence type="ECO:0000256" key="3">
    <source>
        <dbReference type="PIRSR" id="PIRSR015753-3"/>
    </source>
</evidence>
<dbReference type="Pfam" id="PF13409">
    <property type="entry name" value="GST_N_2"/>
    <property type="match status" value="1"/>
</dbReference>
<dbReference type="Pfam" id="PF13410">
    <property type="entry name" value="GST_C_2"/>
    <property type="match status" value="1"/>
</dbReference>